<sequence>MNSENMERLIKNLGCSYDHLITNSVIAKLPLQHLYDEDSLEVDLVPGIELIFCPETLRFEVIYIALKNTDMQDAKIYSGDLPVPFKKLVNQKQVRETLGEPLFSKSAMELHGTGLHGWDKYQLDPEWHHAALVEFQYIKEMLTSRILFSLMDT</sequence>
<dbReference type="Proteomes" id="UP000541770">
    <property type="component" value="Unassembled WGS sequence"/>
</dbReference>
<proteinExistence type="predicted"/>
<dbReference type="AlphaFoldDB" id="A0A7W2JZL1"/>
<name>A0A7W2JZL1_9PSED</name>
<evidence type="ECO:0000313" key="1">
    <source>
        <dbReference type="EMBL" id="MBA6068108.1"/>
    </source>
</evidence>
<comment type="caution">
    <text evidence="1">The sequence shown here is derived from an EMBL/GenBank/DDBJ whole genome shotgun (WGS) entry which is preliminary data.</text>
</comment>
<dbReference type="EMBL" id="JACGDE010000025">
    <property type="protein sequence ID" value="MBA6068108.1"/>
    <property type="molecule type" value="Genomic_DNA"/>
</dbReference>
<protein>
    <recommendedName>
        <fullName evidence="3">Pyocin immunity protein</fullName>
    </recommendedName>
</protein>
<evidence type="ECO:0008006" key="3">
    <source>
        <dbReference type="Google" id="ProtNLM"/>
    </source>
</evidence>
<accession>A0A7W2JZL1</accession>
<organism evidence="1 2">
    <name type="scientific">Pseudomonas mosselii</name>
    <dbReference type="NCBI Taxonomy" id="78327"/>
    <lineage>
        <taxon>Bacteria</taxon>
        <taxon>Pseudomonadati</taxon>
        <taxon>Pseudomonadota</taxon>
        <taxon>Gammaproteobacteria</taxon>
        <taxon>Pseudomonadales</taxon>
        <taxon>Pseudomonadaceae</taxon>
        <taxon>Pseudomonas</taxon>
    </lineage>
</organism>
<dbReference type="RefSeq" id="WP_182324895.1">
    <property type="nucleotide sequence ID" value="NZ_JACGDE010000025.1"/>
</dbReference>
<dbReference type="InterPro" id="IPR045657">
    <property type="entry name" value="DUF6392"/>
</dbReference>
<reference evidence="1 2" key="1">
    <citation type="submission" date="2020-07" db="EMBL/GenBank/DDBJ databases">
        <title>Diversity of carbapenemase encoding genes among Pseudomonas putida group clinical isolates in a tertiary Brazilian hospital.</title>
        <authorList>
            <person name="Alberto-Lei F."/>
            <person name="Nodari C.S."/>
            <person name="Streling A.P."/>
            <person name="Paulino J.T."/>
            <person name="Bessa-Neto F.O."/>
            <person name="Cayo R."/>
            <person name="Gales A.C."/>
        </authorList>
    </citation>
    <scope>NUCLEOTIDE SEQUENCE [LARGE SCALE GENOMIC DNA]</scope>
    <source>
        <strain evidence="1 2">14802</strain>
    </source>
</reference>
<evidence type="ECO:0000313" key="2">
    <source>
        <dbReference type="Proteomes" id="UP000541770"/>
    </source>
</evidence>
<gene>
    <name evidence="1" type="ORF">H4C75_25565</name>
</gene>
<dbReference type="Pfam" id="PF19929">
    <property type="entry name" value="DUF6392"/>
    <property type="match status" value="1"/>
</dbReference>